<protein>
    <submittedName>
        <fullName evidence="1">Uncharacterized protein</fullName>
    </submittedName>
</protein>
<gene>
    <name evidence="1" type="ORF">OKA104_LOCUS54730</name>
</gene>
<organism evidence="1 2">
    <name type="scientific">Adineta steineri</name>
    <dbReference type="NCBI Taxonomy" id="433720"/>
    <lineage>
        <taxon>Eukaryota</taxon>
        <taxon>Metazoa</taxon>
        <taxon>Spiralia</taxon>
        <taxon>Gnathifera</taxon>
        <taxon>Rotifera</taxon>
        <taxon>Eurotatoria</taxon>
        <taxon>Bdelloidea</taxon>
        <taxon>Adinetida</taxon>
        <taxon>Adinetidae</taxon>
        <taxon>Adineta</taxon>
    </lineage>
</organism>
<accession>A0A820T7P0</accession>
<feature type="non-terminal residue" evidence="1">
    <location>
        <position position="1"/>
    </location>
</feature>
<reference evidence="1" key="1">
    <citation type="submission" date="2021-02" db="EMBL/GenBank/DDBJ databases">
        <authorList>
            <person name="Nowell W R."/>
        </authorList>
    </citation>
    <scope>NUCLEOTIDE SEQUENCE</scope>
</reference>
<evidence type="ECO:0000313" key="2">
    <source>
        <dbReference type="Proteomes" id="UP000663881"/>
    </source>
</evidence>
<sequence length="77" mass="9509">QIHINNLYKINIQSFLRLILTQIKNQLRFQNLRLLSIRLPIIDDKIIFKLKQIIQNEYLLNDYTIKRIEEIVFLEWK</sequence>
<dbReference type="EMBL" id="CAJOAY010037081">
    <property type="protein sequence ID" value="CAF4461648.1"/>
    <property type="molecule type" value="Genomic_DNA"/>
</dbReference>
<comment type="caution">
    <text evidence="1">The sequence shown here is derived from an EMBL/GenBank/DDBJ whole genome shotgun (WGS) entry which is preliminary data.</text>
</comment>
<dbReference type="AlphaFoldDB" id="A0A820T7P0"/>
<evidence type="ECO:0000313" key="1">
    <source>
        <dbReference type="EMBL" id="CAF4461648.1"/>
    </source>
</evidence>
<proteinExistence type="predicted"/>
<name>A0A820T7P0_9BILA</name>
<dbReference type="Proteomes" id="UP000663881">
    <property type="component" value="Unassembled WGS sequence"/>
</dbReference>